<evidence type="ECO:0000313" key="3">
    <source>
        <dbReference type="EMBL" id="WTZ12652.1"/>
    </source>
</evidence>
<name>A0AAU3I5B1_9ACTN</name>
<accession>A0AAU3I5B1</accession>
<dbReference type="Pfam" id="PF13649">
    <property type="entry name" value="Methyltransf_25"/>
    <property type="match status" value="1"/>
</dbReference>
<dbReference type="AlphaFoldDB" id="A0AAU3I5B1"/>
<organism evidence="3">
    <name type="scientific">Streptomyces sp. NBC_01393</name>
    <dbReference type="NCBI Taxonomy" id="2903851"/>
    <lineage>
        <taxon>Bacteria</taxon>
        <taxon>Bacillati</taxon>
        <taxon>Actinomycetota</taxon>
        <taxon>Actinomycetes</taxon>
        <taxon>Kitasatosporales</taxon>
        <taxon>Streptomycetaceae</taxon>
        <taxon>Streptomyces</taxon>
    </lineage>
</organism>
<evidence type="ECO:0000256" key="1">
    <source>
        <dbReference type="SAM" id="MobiDB-lite"/>
    </source>
</evidence>
<proteinExistence type="predicted"/>
<dbReference type="GO" id="GO:0032259">
    <property type="term" value="P:methylation"/>
    <property type="evidence" value="ECO:0007669"/>
    <property type="project" value="UniProtKB-KW"/>
</dbReference>
<protein>
    <submittedName>
        <fullName evidence="3">Methyltransferase domain-containing protein</fullName>
    </submittedName>
</protein>
<dbReference type="InterPro" id="IPR029063">
    <property type="entry name" value="SAM-dependent_MTases_sf"/>
</dbReference>
<dbReference type="CDD" id="cd02440">
    <property type="entry name" value="AdoMet_MTases"/>
    <property type="match status" value="1"/>
</dbReference>
<dbReference type="PANTHER" id="PTHR43591">
    <property type="entry name" value="METHYLTRANSFERASE"/>
    <property type="match status" value="1"/>
</dbReference>
<feature type="domain" description="Methyltransferase" evidence="2">
    <location>
        <begin position="83"/>
        <end position="180"/>
    </location>
</feature>
<dbReference type="SUPFAM" id="SSF53335">
    <property type="entry name" value="S-adenosyl-L-methionine-dependent methyltransferases"/>
    <property type="match status" value="1"/>
</dbReference>
<dbReference type="EMBL" id="CP109546">
    <property type="protein sequence ID" value="WTZ12652.1"/>
    <property type="molecule type" value="Genomic_DNA"/>
</dbReference>
<feature type="region of interest" description="Disordered" evidence="1">
    <location>
        <begin position="1"/>
        <end position="45"/>
    </location>
</feature>
<keyword evidence="3" id="KW-0808">Transferase</keyword>
<sequence>MAQDHDHDHGSGHGPAHHQGGAHDHGPHHGSAQSHGHGGSHDHTHMDFSEMLPMLVQEAELFSPAYRQAAEWLREQRPDPRLIVDAGSGPGVISGLLAEKFPGARVVAVDGAETLLAEARARAGRLGFADRFSTIEAELSEGVGDLEYPADLLWASRSLHHVGDQRAALTGFVRSLAPGGTLALLEGGLPTRFLPRDTGIGRPGLEARIDAVHDEWFTRMRAELPGSVAETEDWPALLNAVGLRHTATRTFLLDLPAPVSDEARAFVVTALTRRREGLAEGLDAEDLAALDRLLDPDDKASVHHRSDVFILTAMTVYVGVKPE</sequence>
<feature type="compositionally biased region" description="Basic and acidic residues" evidence="1">
    <location>
        <begin position="1"/>
        <end position="11"/>
    </location>
</feature>
<reference evidence="3" key="1">
    <citation type="submission" date="2022-10" db="EMBL/GenBank/DDBJ databases">
        <title>The complete genomes of actinobacterial strains from the NBC collection.</title>
        <authorList>
            <person name="Joergensen T.S."/>
            <person name="Alvarez Arevalo M."/>
            <person name="Sterndorff E.B."/>
            <person name="Faurdal D."/>
            <person name="Vuksanovic O."/>
            <person name="Mourched A.-S."/>
            <person name="Charusanti P."/>
            <person name="Shaw S."/>
            <person name="Blin K."/>
            <person name="Weber T."/>
        </authorList>
    </citation>
    <scope>NUCLEOTIDE SEQUENCE</scope>
    <source>
        <strain evidence="3">NBC_01393</strain>
    </source>
</reference>
<keyword evidence="3" id="KW-0489">Methyltransferase</keyword>
<evidence type="ECO:0000259" key="2">
    <source>
        <dbReference type="Pfam" id="PF13649"/>
    </source>
</evidence>
<dbReference type="GO" id="GO:0008168">
    <property type="term" value="F:methyltransferase activity"/>
    <property type="evidence" value="ECO:0007669"/>
    <property type="project" value="UniProtKB-KW"/>
</dbReference>
<dbReference type="InterPro" id="IPR041698">
    <property type="entry name" value="Methyltransf_25"/>
</dbReference>
<dbReference type="Gene3D" id="3.40.50.150">
    <property type="entry name" value="Vaccinia Virus protein VP39"/>
    <property type="match status" value="1"/>
</dbReference>
<gene>
    <name evidence="3" type="ORF">OG699_34550</name>
</gene>